<evidence type="ECO:0000256" key="1">
    <source>
        <dbReference type="ARBA" id="ARBA00010236"/>
    </source>
</evidence>
<dbReference type="GO" id="GO:0008146">
    <property type="term" value="F:sulfotransferase activity"/>
    <property type="evidence" value="ECO:0007669"/>
    <property type="project" value="InterPro"/>
</dbReference>
<sequence>MNKAKFLLSFCIGVVLLWLFGIQLYNGEPWVTQIQLRVEQLESKVEELEREIDQLEAEAVHSGHRVSSYVSQCKVKHVTVTERECRSYETHELADERTFPMHHVSGVPGSGNDWILWLGSLTRYSWSKYKNSKTCEVYRKQEIVVSKQKTCDCLFLKSHEPWFWEPNSTDPEKAVLLLRHPYDAAFAEYKRRLAVKEQNGKSFEAVKTTTLGQNAEAFIDVQTNSTAKEWKSTLISYARKWVKHATHWLTKYQKPVHVMIYNRIRNNTVEEIEKMQAFLDYKFDGANFRRHCCLRKNTLNKSLKRSDSIINRYRNYAWEQEPGIQSSYRRAVEAVHTMLDQKFPDHKYRVERG</sequence>
<proteinExistence type="inferred from homology"/>
<dbReference type="PANTHER" id="PTHR45964">
    <property type="entry name" value="WSCD FAMILY MEMBER CG9164"/>
    <property type="match status" value="1"/>
</dbReference>
<comment type="similarity">
    <text evidence="1">Belongs to the WSCD family.</text>
</comment>
<reference evidence="4" key="1">
    <citation type="submission" date="2020-06" db="EMBL/GenBank/DDBJ databases">
        <title>Draft genome of Bugula neritina, a colonial animal packing powerful symbionts and potential medicines.</title>
        <authorList>
            <person name="Rayko M."/>
        </authorList>
    </citation>
    <scope>NUCLEOTIDE SEQUENCE [LARGE SCALE GENOMIC DNA]</scope>
    <source>
        <strain evidence="4">Kwan_BN1</strain>
    </source>
</reference>
<dbReference type="OrthoDB" id="5985073at2759"/>
<dbReference type="AlphaFoldDB" id="A0A7J7J7T2"/>
<evidence type="ECO:0000259" key="3">
    <source>
        <dbReference type="Pfam" id="PF00685"/>
    </source>
</evidence>
<dbReference type="Gene3D" id="3.40.50.300">
    <property type="entry name" value="P-loop containing nucleotide triphosphate hydrolases"/>
    <property type="match status" value="1"/>
</dbReference>
<dbReference type="InterPro" id="IPR000863">
    <property type="entry name" value="Sulfotransferase_dom"/>
</dbReference>
<dbReference type="PANTHER" id="PTHR45964:SF5">
    <property type="entry name" value="WSCD FAMILY MEMBER CG9164"/>
    <property type="match status" value="1"/>
</dbReference>
<evidence type="ECO:0000313" key="4">
    <source>
        <dbReference type="EMBL" id="KAF6022075.1"/>
    </source>
</evidence>
<evidence type="ECO:0000256" key="2">
    <source>
        <dbReference type="SAM" id="Coils"/>
    </source>
</evidence>
<dbReference type="EMBL" id="VXIV02002908">
    <property type="protein sequence ID" value="KAF6022075.1"/>
    <property type="molecule type" value="Genomic_DNA"/>
</dbReference>
<comment type="caution">
    <text evidence="4">The sequence shown here is derived from an EMBL/GenBank/DDBJ whole genome shotgun (WGS) entry which is preliminary data.</text>
</comment>
<dbReference type="SUPFAM" id="SSF52540">
    <property type="entry name" value="P-loop containing nucleoside triphosphate hydrolases"/>
    <property type="match status" value="1"/>
</dbReference>
<accession>A0A7J7J7T2</accession>
<dbReference type="Proteomes" id="UP000593567">
    <property type="component" value="Unassembled WGS sequence"/>
</dbReference>
<feature type="domain" description="Sulfotransferase" evidence="3">
    <location>
        <begin position="138"/>
        <end position="291"/>
    </location>
</feature>
<dbReference type="Pfam" id="PF00685">
    <property type="entry name" value="Sulfotransfer_1"/>
    <property type="match status" value="1"/>
</dbReference>
<keyword evidence="2" id="KW-0175">Coiled coil</keyword>
<dbReference type="InterPro" id="IPR027417">
    <property type="entry name" value="P-loop_NTPase"/>
</dbReference>
<gene>
    <name evidence="4" type="ORF">EB796_019624</name>
</gene>
<keyword evidence="5" id="KW-1185">Reference proteome</keyword>
<feature type="coiled-coil region" evidence="2">
    <location>
        <begin position="31"/>
        <end position="65"/>
    </location>
</feature>
<organism evidence="4 5">
    <name type="scientific">Bugula neritina</name>
    <name type="common">Brown bryozoan</name>
    <name type="synonym">Sertularia neritina</name>
    <dbReference type="NCBI Taxonomy" id="10212"/>
    <lineage>
        <taxon>Eukaryota</taxon>
        <taxon>Metazoa</taxon>
        <taxon>Spiralia</taxon>
        <taxon>Lophotrochozoa</taxon>
        <taxon>Bryozoa</taxon>
        <taxon>Gymnolaemata</taxon>
        <taxon>Cheilostomatida</taxon>
        <taxon>Flustrina</taxon>
        <taxon>Buguloidea</taxon>
        <taxon>Bugulidae</taxon>
        <taxon>Bugula</taxon>
    </lineage>
</organism>
<evidence type="ECO:0000313" key="5">
    <source>
        <dbReference type="Proteomes" id="UP000593567"/>
    </source>
</evidence>
<name>A0A7J7J7T2_BUGNE</name>
<dbReference type="InterPro" id="IPR051589">
    <property type="entry name" value="Sialate-O-sulfotransferase"/>
</dbReference>
<protein>
    <recommendedName>
        <fullName evidence="3">Sulfotransferase domain-containing protein</fullName>
    </recommendedName>
</protein>